<gene>
    <name evidence="3" type="ORF">MOO47_04865</name>
</gene>
<evidence type="ECO:0000256" key="1">
    <source>
        <dbReference type="ARBA" id="ARBA00007521"/>
    </source>
</evidence>
<dbReference type="InterPro" id="IPR011067">
    <property type="entry name" value="Plasmid_toxin/cell-grow_inhib"/>
</dbReference>
<evidence type="ECO:0000313" key="4">
    <source>
        <dbReference type="Proteomes" id="UP000831947"/>
    </source>
</evidence>
<keyword evidence="2" id="KW-1277">Toxin-antitoxin system</keyword>
<protein>
    <submittedName>
        <fullName evidence="3">Type II toxin-antitoxin system PemK/MazF family toxin</fullName>
    </submittedName>
</protein>
<comment type="similarity">
    <text evidence="1">Belongs to the PemK/MazF family.</text>
</comment>
<keyword evidence="4" id="KW-1185">Reference proteome</keyword>
<accession>A0ABY4PFP8</accession>
<dbReference type="Gene3D" id="2.30.30.110">
    <property type="match status" value="1"/>
</dbReference>
<sequence length="124" mass="13827">MKMPEQKDVVIVDAEPYSGREYGGHAPHSGNVRRHMVVMSSSSYTKATGMILAMPITTSNRYMNNPRYLPILLSGGKNAGVKGFIALWQLQNFDFMARNGAIVNKISDKTYQDLLPYVKDMLGL</sequence>
<evidence type="ECO:0000313" key="3">
    <source>
        <dbReference type="EMBL" id="UQS84361.1"/>
    </source>
</evidence>
<dbReference type="Proteomes" id="UP000831947">
    <property type="component" value="Chromosome"/>
</dbReference>
<proteinExistence type="inferred from homology"/>
<reference evidence="3 4" key="1">
    <citation type="journal article" date="2022" name="Int. J. Syst. Evol. Microbiol.">
        <title>Apilactobacillus apisilvae sp. nov., Nicolia spurrieriana gen. nov. sp. nov., Bombilactobacillus folatiphilus sp. nov. and Bombilactobacillus thymidiniphilus sp. nov., four new lactic acid bacterial isolates from stingless bees Tetragonula carbonaria and Austroplebeia australis.</title>
        <authorList>
            <person name="Oliphant S.A."/>
            <person name="Watson-Haigh N.S."/>
            <person name="Sumby K.M."/>
            <person name="Gardner J."/>
            <person name="Groom S."/>
            <person name="Jiranek V."/>
        </authorList>
    </citation>
    <scope>NUCLEOTIDE SEQUENCE [LARGE SCALE GENOMIC DNA]</scope>
    <source>
        <strain evidence="3 4">SG4_A1</strain>
    </source>
</reference>
<organism evidence="3 4">
    <name type="scientific">Bombilactobacillus thymidiniphilus</name>
    <dbReference type="NCBI Taxonomy" id="2923363"/>
    <lineage>
        <taxon>Bacteria</taxon>
        <taxon>Bacillati</taxon>
        <taxon>Bacillota</taxon>
        <taxon>Bacilli</taxon>
        <taxon>Lactobacillales</taxon>
        <taxon>Lactobacillaceae</taxon>
        <taxon>Bombilactobacillus</taxon>
    </lineage>
</organism>
<dbReference type="SUPFAM" id="SSF50118">
    <property type="entry name" value="Cell growth inhibitor/plasmid maintenance toxic component"/>
    <property type="match status" value="1"/>
</dbReference>
<dbReference type="InterPro" id="IPR003477">
    <property type="entry name" value="PemK-like"/>
</dbReference>
<dbReference type="EMBL" id="CP093365">
    <property type="protein sequence ID" value="UQS84361.1"/>
    <property type="molecule type" value="Genomic_DNA"/>
</dbReference>
<dbReference type="Pfam" id="PF02452">
    <property type="entry name" value="PemK_toxin"/>
    <property type="match status" value="1"/>
</dbReference>
<evidence type="ECO:0000256" key="2">
    <source>
        <dbReference type="ARBA" id="ARBA00022649"/>
    </source>
</evidence>
<name>A0ABY4PFP8_9LACO</name>